<keyword evidence="8" id="KW-0067">ATP-binding</keyword>
<evidence type="ECO:0000313" key="19">
    <source>
        <dbReference type="Proteomes" id="UP001652582"/>
    </source>
</evidence>
<evidence type="ECO:0000256" key="7">
    <source>
        <dbReference type="ARBA" id="ARBA00022777"/>
    </source>
</evidence>
<evidence type="ECO:0000256" key="14">
    <source>
        <dbReference type="ARBA" id="ARBA00051243"/>
    </source>
</evidence>
<protein>
    <recommendedName>
        <fullName evidence="2">receptor protein-tyrosine kinase</fullName>
        <ecNumber evidence="2">2.7.10.1</ecNumber>
    </recommendedName>
</protein>
<feature type="transmembrane region" description="Helical" evidence="15">
    <location>
        <begin position="840"/>
        <end position="860"/>
    </location>
</feature>
<dbReference type="InterPro" id="IPR000494">
    <property type="entry name" value="Rcpt_L-dom"/>
</dbReference>
<keyword evidence="9 15" id="KW-1133">Transmembrane helix</keyword>
<dbReference type="Gene3D" id="3.80.20.20">
    <property type="entry name" value="Receptor L-domain"/>
    <property type="match status" value="2"/>
</dbReference>
<dbReference type="Pfam" id="PF01030">
    <property type="entry name" value="Recep_L_domain"/>
    <property type="match status" value="2"/>
</dbReference>
<dbReference type="SUPFAM" id="SSF49265">
    <property type="entry name" value="Fibronectin type III"/>
    <property type="match status" value="2"/>
</dbReference>
<feature type="domain" description="Receptor L-domain" evidence="18">
    <location>
        <begin position="309"/>
        <end position="419"/>
    </location>
</feature>
<evidence type="ECO:0000256" key="1">
    <source>
        <dbReference type="ARBA" id="ARBA00004479"/>
    </source>
</evidence>
<evidence type="ECO:0000256" key="3">
    <source>
        <dbReference type="ARBA" id="ARBA00022553"/>
    </source>
</evidence>
<keyword evidence="12 20" id="KW-0675">Receptor</keyword>
<reference evidence="20 21" key="1">
    <citation type="submission" date="2025-05" db="UniProtKB">
        <authorList>
            <consortium name="RefSeq"/>
        </authorList>
    </citation>
    <scope>IDENTIFICATION</scope>
</reference>
<dbReference type="Pfam" id="PF00757">
    <property type="entry name" value="Furin-like"/>
    <property type="match status" value="1"/>
</dbReference>
<dbReference type="Proteomes" id="UP001652582">
    <property type="component" value="Chromosome 16"/>
</dbReference>
<evidence type="ECO:0000256" key="8">
    <source>
        <dbReference type="ARBA" id="ARBA00022840"/>
    </source>
</evidence>
<evidence type="ECO:0000259" key="17">
    <source>
        <dbReference type="Pfam" id="PF00757"/>
    </source>
</evidence>
<gene>
    <name evidence="20 21 22 23" type="primary">LOC112049048</name>
</gene>
<evidence type="ECO:0000313" key="21">
    <source>
        <dbReference type="RefSeq" id="XP_023942554.2"/>
    </source>
</evidence>
<comment type="subcellular location">
    <subcellularLocation>
        <location evidence="1">Membrane</location>
        <topology evidence="1">Single-pass type I membrane protein</topology>
    </subcellularLocation>
</comment>
<evidence type="ECO:0000256" key="16">
    <source>
        <dbReference type="SAM" id="SignalP"/>
    </source>
</evidence>
<feature type="chain" id="PRO_5044639042" description="receptor protein-tyrosine kinase" evidence="16">
    <location>
        <begin position="22"/>
        <end position="909"/>
    </location>
</feature>
<feature type="signal peptide" evidence="16">
    <location>
        <begin position="1"/>
        <end position="21"/>
    </location>
</feature>
<feature type="domain" description="Receptor L-domain" evidence="18">
    <location>
        <begin position="46"/>
        <end position="151"/>
    </location>
</feature>
<dbReference type="AlphaFoldDB" id="A0A6J1N6Q2"/>
<evidence type="ECO:0000256" key="6">
    <source>
        <dbReference type="ARBA" id="ARBA00022741"/>
    </source>
</evidence>
<keyword evidence="11" id="KW-0829">Tyrosine-protein kinase</keyword>
<sequence length="909" mass="103417">MAKDALIWFFITISMFRASYPEPLEYNGLCMNMVIHREENLSKLENCTVVIGNLEIENHDFKNISFPKLTEVTGFMVLYQVFGLETLGNLFPNLARIRGNSLLNNYALIVYDVSDLREVGLHNLLKIDRGGVIIWGNPLTCFVDTIDWDAIAPRSRHVLSIPDRQALCNFPCTCSDVSARNRCWNNRKCQRFLEGPEGEDCNSQCLGCRNTNHSSCSLCRNYSYRGECVPRCPDDTFILSASNYCITKAECLQLSHWIFNEYCVSECPEDYKEETNNGTVSCVFCKDCHLICNNLDIQSLSKIQDAERCVYVHGYLKIHIWSEPQIVDELNYYLKNIEEVSDYVLIYSSMQITSLHFLSSLKRIKGEKLYNGSYSFVVHNMQNLQSLFLPNVTQNLKVDNGFLGIYQNRMLCMTEIEKLKSKFPIGPPEIDVYSDRLNGYGAGCGEISANLTIDVKNETFAIATFYPSKESNVHYSLLYVKISHGSHISIVPESCSDAEWSAVDIQNTNEKAVKIELSALKPATTYAVCIEKYNTKSRHLARSNITNFTTAVGKPELPFILELVASSFNAIVIRWVNHLDYRPFITKYELDVILVDIDDRDISVRDHCVLMDDDLFEIDYSRHAKVMRPPNNYEKGCESTCGILSSVTKGSMVEEYFDVCSVINGCDYENDRPGNSSYRDIIQSLILDLIDHKNNSYQVADLLPYRDYRFHLRACTADHCSRSARGVVRTLRLDSADVASITVAKANKSGYIDVKWNPPLQTNGPLLSNTIEVYSDAQIYDIKHLLPQTLCVPGNATSSIMKSKVAEKYLIRICTTTLGNTYICSEWKKVLVSTENESSWWWYGMLLGIILPMFSCILGWHLTVRIKETENIPLVDATFTMRQESEAPATMFTDFMPSNYIALSNLHFK</sequence>
<evidence type="ECO:0000256" key="10">
    <source>
        <dbReference type="ARBA" id="ARBA00023136"/>
    </source>
</evidence>
<evidence type="ECO:0000313" key="20">
    <source>
        <dbReference type="RefSeq" id="XP_023942552.2"/>
    </source>
</evidence>
<accession>A0A6J1N6Q2</accession>
<keyword evidence="4" id="KW-0808">Transferase</keyword>
<comment type="catalytic activity">
    <reaction evidence="14">
        <text>L-tyrosyl-[protein] + ATP = O-phospho-L-tyrosyl-[protein] + ADP + H(+)</text>
        <dbReference type="Rhea" id="RHEA:10596"/>
        <dbReference type="Rhea" id="RHEA-COMP:10136"/>
        <dbReference type="Rhea" id="RHEA-COMP:20101"/>
        <dbReference type="ChEBI" id="CHEBI:15378"/>
        <dbReference type="ChEBI" id="CHEBI:30616"/>
        <dbReference type="ChEBI" id="CHEBI:46858"/>
        <dbReference type="ChEBI" id="CHEBI:61978"/>
        <dbReference type="ChEBI" id="CHEBI:456216"/>
        <dbReference type="EC" id="2.7.10.1"/>
    </reaction>
</comment>
<dbReference type="RefSeq" id="XP_052742182.1">
    <property type="nucleotide sequence ID" value="XM_052886222.1"/>
</dbReference>
<dbReference type="RefSeq" id="XP_023942552.2">
    <property type="nucleotide sequence ID" value="XM_024086784.2"/>
</dbReference>
<keyword evidence="19" id="KW-1185">Reference proteome</keyword>
<keyword evidence="6" id="KW-0547">Nucleotide-binding</keyword>
<dbReference type="SUPFAM" id="SSF57184">
    <property type="entry name" value="Growth factor receptor domain"/>
    <property type="match status" value="1"/>
</dbReference>
<dbReference type="GeneID" id="112049048"/>
<dbReference type="InterPro" id="IPR013783">
    <property type="entry name" value="Ig-like_fold"/>
</dbReference>
<feature type="domain" description="Furin-like cysteine-rich" evidence="17">
    <location>
        <begin position="173"/>
        <end position="292"/>
    </location>
</feature>
<evidence type="ECO:0000256" key="13">
    <source>
        <dbReference type="ARBA" id="ARBA00023180"/>
    </source>
</evidence>
<dbReference type="GO" id="GO:0005524">
    <property type="term" value="F:ATP binding"/>
    <property type="evidence" value="ECO:0007669"/>
    <property type="project" value="UniProtKB-KW"/>
</dbReference>
<evidence type="ECO:0000313" key="23">
    <source>
        <dbReference type="RefSeq" id="XP_052742182.1"/>
    </source>
</evidence>
<keyword evidence="7" id="KW-0418">Kinase</keyword>
<dbReference type="GO" id="GO:0004714">
    <property type="term" value="F:transmembrane receptor protein tyrosine kinase activity"/>
    <property type="evidence" value="ECO:0007669"/>
    <property type="project" value="UniProtKB-EC"/>
</dbReference>
<evidence type="ECO:0000256" key="15">
    <source>
        <dbReference type="SAM" id="Phobius"/>
    </source>
</evidence>
<dbReference type="Gene3D" id="2.10.220.10">
    <property type="entry name" value="Hormone Receptor, Insulin-like Growth Factor Receptor 1, Chain A, domain 2"/>
    <property type="match status" value="1"/>
</dbReference>
<dbReference type="RefSeq" id="XP_052742181.1">
    <property type="nucleotide sequence ID" value="XM_052886221.1"/>
</dbReference>
<dbReference type="EC" id="2.7.10.1" evidence="2"/>
<proteinExistence type="predicted"/>
<evidence type="ECO:0000313" key="22">
    <source>
        <dbReference type="RefSeq" id="XP_052742181.1"/>
    </source>
</evidence>
<dbReference type="SMART" id="SM00261">
    <property type="entry name" value="FU"/>
    <property type="match status" value="1"/>
</dbReference>
<organism evidence="19 21">
    <name type="scientific">Bicyclus anynana</name>
    <name type="common">Squinting bush brown butterfly</name>
    <dbReference type="NCBI Taxonomy" id="110368"/>
    <lineage>
        <taxon>Eukaryota</taxon>
        <taxon>Metazoa</taxon>
        <taxon>Ecdysozoa</taxon>
        <taxon>Arthropoda</taxon>
        <taxon>Hexapoda</taxon>
        <taxon>Insecta</taxon>
        <taxon>Pterygota</taxon>
        <taxon>Neoptera</taxon>
        <taxon>Endopterygota</taxon>
        <taxon>Lepidoptera</taxon>
        <taxon>Glossata</taxon>
        <taxon>Ditrysia</taxon>
        <taxon>Papilionoidea</taxon>
        <taxon>Nymphalidae</taxon>
        <taxon>Satyrinae</taxon>
        <taxon>Satyrini</taxon>
        <taxon>Mycalesina</taxon>
        <taxon>Bicyclus</taxon>
    </lineage>
</organism>
<dbReference type="RefSeq" id="XP_023942554.2">
    <property type="nucleotide sequence ID" value="XM_024086786.2"/>
</dbReference>
<keyword evidence="16" id="KW-0732">Signal</keyword>
<dbReference type="Gene3D" id="2.60.40.10">
    <property type="entry name" value="Immunoglobulins"/>
    <property type="match status" value="1"/>
</dbReference>
<dbReference type="InterPro" id="IPR006211">
    <property type="entry name" value="Furin-like_Cys-rich_dom"/>
</dbReference>
<keyword evidence="3" id="KW-0597">Phosphoprotein</keyword>
<dbReference type="SUPFAM" id="SSF52058">
    <property type="entry name" value="L domain-like"/>
    <property type="match status" value="2"/>
</dbReference>
<dbReference type="InterPro" id="IPR036116">
    <property type="entry name" value="FN3_sf"/>
</dbReference>
<dbReference type="GO" id="GO:0016020">
    <property type="term" value="C:membrane"/>
    <property type="evidence" value="ECO:0007669"/>
    <property type="project" value="UniProtKB-SubCell"/>
</dbReference>
<dbReference type="KEGG" id="bany:112049048"/>
<dbReference type="InterPro" id="IPR036941">
    <property type="entry name" value="Rcpt_L-dom_sf"/>
</dbReference>
<evidence type="ECO:0000256" key="2">
    <source>
        <dbReference type="ARBA" id="ARBA00011902"/>
    </source>
</evidence>
<keyword evidence="13" id="KW-0325">Glycoprotein</keyword>
<evidence type="ECO:0000256" key="11">
    <source>
        <dbReference type="ARBA" id="ARBA00023137"/>
    </source>
</evidence>
<keyword evidence="5 15" id="KW-0812">Transmembrane</keyword>
<dbReference type="InterPro" id="IPR009030">
    <property type="entry name" value="Growth_fac_rcpt_cys_sf"/>
</dbReference>
<evidence type="ECO:0000256" key="9">
    <source>
        <dbReference type="ARBA" id="ARBA00022989"/>
    </source>
</evidence>
<dbReference type="CDD" id="cd00064">
    <property type="entry name" value="FU"/>
    <property type="match status" value="1"/>
</dbReference>
<evidence type="ECO:0000256" key="12">
    <source>
        <dbReference type="ARBA" id="ARBA00023170"/>
    </source>
</evidence>
<evidence type="ECO:0000256" key="4">
    <source>
        <dbReference type="ARBA" id="ARBA00022679"/>
    </source>
</evidence>
<evidence type="ECO:0000259" key="18">
    <source>
        <dbReference type="Pfam" id="PF01030"/>
    </source>
</evidence>
<dbReference type="OrthoDB" id="6612654at2759"/>
<evidence type="ECO:0000256" key="5">
    <source>
        <dbReference type="ARBA" id="ARBA00022692"/>
    </source>
</evidence>
<name>A0A6J1N6Q2_BICAN</name>
<dbReference type="InterPro" id="IPR006212">
    <property type="entry name" value="Furin_repeat"/>
</dbReference>
<keyword evidence="10 15" id="KW-0472">Membrane</keyword>